<evidence type="ECO:0000313" key="1">
    <source>
        <dbReference type="EMBL" id="KAJ9653048.1"/>
    </source>
</evidence>
<evidence type="ECO:0000313" key="2">
    <source>
        <dbReference type="Proteomes" id="UP001172386"/>
    </source>
</evidence>
<name>A0ACC2ZZ84_9EURO</name>
<dbReference type="EMBL" id="JAPDRQ010000170">
    <property type="protein sequence ID" value="KAJ9653048.1"/>
    <property type="molecule type" value="Genomic_DNA"/>
</dbReference>
<proteinExistence type="predicted"/>
<sequence>MIGKGTTFALSYRRSMTGQHLGDGTIKVAFYQRRELSWLDGVKERCGKDEDALKEVLYEEYKDWVPEYQSWIEAATELWCMPLWELPVGNRFEHKAGLTLIGDSSHLMTPFAGEGVNAGMRDALDLSAAIEAASTEKKDVDAAIKEFEESMFVRMADFMQKTLINKNGMYADDAPYSFFAAMVGVVTKELGYDISKGWLSWLPIRSTAYGIVWSIGTFGAVRRTIRNLGNGKQRPKTA</sequence>
<comment type="caution">
    <text evidence="1">The sequence shown here is derived from an EMBL/GenBank/DDBJ whole genome shotgun (WGS) entry which is preliminary data.</text>
</comment>
<reference evidence="1" key="1">
    <citation type="submission" date="2022-10" db="EMBL/GenBank/DDBJ databases">
        <title>Culturing micro-colonial fungi from biological soil crusts in the Mojave desert and describing Neophaeococcomyces mojavensis, and introducing the new genera and species Taxawa tesnikishii.</title>
        <authorList>
            <person name="Kurbessoian T."/>
            <person name="Stajich J.E."/>
        </authorList>
    </citation>
    <scope>NUCLEOTIDE SEQUENCE</scope>
    <source>
        <strain evidence="1">JES_112</strain>
    </source>
</reference>
<keyword evidence="2" id="KW-1185">Reference proteome</keyword>
<organism evidence="1 2">
    <name type="scientific">Neophaeococcomyces mojaviensis</name>
    <dbReference type="NCBI Taxonomy" id="3383035"/>
    <lineage>
        <taxon>Eukaryota</taxon>
        <taxon>Fungi</taxon>
        <taxon>Dikarya</taxon>
        <taxon>Ascomycota</taxon>
        <taxon>Pezizomycotina</taxon>
        <taxon>Eurotiomycetes</taxon>
        <taxon>Chaetothyriomycetidae</taxon>
        <taxon>Chaetothyriales</taxon>
        <taxon>Chaetothyriales incertae sedis</taxon>
        <taxon>Neophaeococcomyces</taxon>
    </lineage>
</organism>
<protein>
    <submittedName>
        <fullName evidence="1">Uncharacterized protein</fullName>
    </submittedName>
</protein>
<gene>
    <name evidence="1" type="ORF">H2198_007754</name>
</gene>
<accession>A0ACC2ZZ84</accession>
<dbReference type="Proteomes" id="UP001172386">
    <property type="component" value="Unassembled WGS sequence"/>
</dbReference>